<sequence>MTETIYRRLKWKSTRIAIMLVVTFALASIEFIYGLCLRSPLLISNGLFSYAESLALIGSLIVLRYTNHHRRRTTKHKGNTFGYQRLELLTGLLQEIFLISLCLSIIIDSINRLIYAQHNLNDHLRAIIVLGSVGIFIGLLGIFMFHSYRHDHSIENEIKQQQNQLSGDGHDDNDNRHEYEEEEEKEELKIYATLHALSLHSFVSPYI</sequence>
<keyword evidence="6 8" id="KW-0472">Membrane</keyword>
<evidence type="ECO:0000256" key="2">
    <source>
        <dbReference type="ARBA" id="ARBA00008873"/>
    </source>
</evidence>
<dbReference type="Pfam" id="PF01545">
    <property type="entry name" value="Cation_efflux"/>
    <property type="match status" value="1"/>
</dbReference>
<feature type="compositionally biased region" description="Basic and acidic residues" evidence="7">
    <location>
        <begin position="168"/>
        <end position="179"/>
    </location>
</feature>
<evidence type="ECO:0000256" key="6">
    <source>
        <dbReference type="ARBA" id="ARBA00023136"/>
    </source>
</evidence>
<gene>
    <name evidence="11" type="ORF">GPM918_LOCUS26755</name>
    <name evidence="10" type="ORF">OVA965_LOCUS12577</name>
    <name evidence="13" type="ORF">SRO942_LOCUS26959</name>
    <name evidence="12" type="ORF">TMI583_LOCUS12581</name>
</gene>
<proteinExistence type="inferred from homology"/>
<keyword evidence="5 8" id="KW-1133">Transmembrane helix</keyword>
<evidence type="ECO:0000256" key="4">
    <source>
        <dbReference type="ARBA" id="ARBA00022833"/>
    </source>
</evidence>
<keyword evidence="4" id="KW-0862">Zinc</keyword>
<name>A0A815B0V0_9BILA</name>
<comment type="subcellular location">
    <subcellularLocation>
        <location evidence="1">Membrane</location>
        <topology evidence="1">Multi-pass membrane protein</topology>
    </subcellularLocation>
</comment>
<reference evidence="11" key="1">
    <citation type="submission" date="2021-02" db="EMBL/GenBank/DDBJ databases">
        <authorList>
            <person name="Nowell W R."/>
        </authorList>
    </citation>
    <scope>NUCLEOTIDE SEQUENCE</scope>
</reference>
<dbReference type="EMBL" id="CAJNOK010005087">
    <property type="protein sequence ID" value="CAF0959859.1"/>
    <property type="molecule type" value="Genomic_DNA"/>
</dbReference>
<feature type="transmembrane region" description="Helical" evidence="8">
    <location>
        <begin position="16"/>
        <end position="35"/>
    </location>
</feature>
<dbReference type="InterPro" id="IPR058533">
    <property type="entry name" value="Cation_efflux_TM"/>
</dbReference>
<evidence type="ECO:0000256" key="5">
    <source>
        <dbReference type="ARBA" id="ARBA00022989"/>
    </source>
</evidence>
<evidence type="ECO:0000313" key="10">
    <source>
        <dbReference type="EMBL" id="CAF0959859.1"/>
    </source>
</evidence>
<keyword evidence="14" id="KW-1185">Reference proteome</keyword>
<dbReference type="PANTHER" id="PTHR45820:SF4">
    <property type="entry name" value="ZINC TRANSPORTER 63C, ISOFORM F"/>
    <property type="match status" value="1"/>
</dbReference>
<dbReference type="Proteomes" id="UP000682733">
    <property type="component" value="Unassembled WGS sequence"/>
</dbReference>
<dbReference type="GO" id="GO:0016020">
    <property type="term" value="C:membrane"/>
    <property type="evidence" value="ECO:0007669"/>
    <property type="project" value="UniProtKB-SubCell"/>
</dbReference>
<accession>A0A815B0V0</accession>
<feature type="transmembrane region" description="Helical" evidence="8">
    <location>
        <begin position="127"/>
        <end position="145"/>
    </location>
</feature>
<comment type="similarity">
    <text evidence="2">Belongs to the cation diffusion facilitator (CDF) transporter (TC 2.A.4) family. SLC30A subfamily.</text>
</comment>
<dbReference type="Proteomes" id="UP000663829">
    <property type="component" value="Unassembled WGS sequence"/>
</dbReference>
<dbReference type="PANTHER" id="PTHR45820">
    <property type="entry name" value="FI23527P1"/>
    <property type="match status" value="1"/>
</dbReference>
<feature type="region of interest" description="Disordered" evidence="7">
    <location>
        <begin position="160"/>
        <end position="182"/>
    </location>
</feature>
<comment type="caution">
    <text evidence="11">The sequence shown here is derived from an EMBL/GenBank/DDBJ whole genome shotgun (WGS) entry which is preliminary data.</text>
</comment>
<evidence type="ECO:0000259" key="9">
    <source>
        <dbReference type="Pfam" id="PF01545"/>
    </source>
</evidence>
<feature type="domain" description="Cation efflux protein transmembrane" evidence="9">
    <location>
        <begin position="17"/>
        <end position="184"/>
    </location>
</feature>
<dbReference type="SUPFAM" id="SSF161111">
    <property type="entry name" value="Cation efflux protein transmembrane domain-like"/>
    <property type="match status" value="1"/>
</dbReference>
<feature type="transmembrane region" description="Helical" evidence="8">
    <location>
        <begin position="47"/>
        <end position="65"/>
    </location>
</feature>
<evidence type="ECO:0000313" key="13">
    <source>
        <dbReference type="EMBL" id="CAF4044909.1"/>
    </source>
</evidence>
<evidence type="ECO:0000256" key="8">
    <source>
        <dbReference type="SAM" id="Phobius"/>
    </source>
</evidence>
<dbReference type="EMBL" id="CAJOBC010020098">
    <property type="protein sequence ID" value="CAF4044909.1"/>
    <property type="molecule type" value="Genomic_DNA"/>
</dbReference>
<keyword evidence="3 8" id="KW-0812">Transmembrane</keyword>
<dbReference type="Gene3D" id="1.20.1510.10">
    <property type="entry name" value="Cation efflux protein transmembrane domain"/>
    <property type="match status" value="1"/>
</dbReference>
<protein>
    <recommendedName>
        <fullName evidence="9">Cation efflux protein transmembrane domain-containing protein</fullName>
    </recommendedName>
</protein>
<dbReference type="GO" id="GO:0005385">
    <property type="term" value="F:zinc ion transmembrane transporter activity"/>
    <property type="evidence" value="ECO:0007669"/>
    <property type="project" value="TreeGrafter"/>
</dbReference>
<evidence type="ECO:0000313" key="14">
    <source>
        <dbReference type="Proteomes" id="UP000663829"/>
    </source>
</evidence>
<evidence type="ECO:0000313" key="12">
    <source>
        <dbReference type="EMBL" id="CAF3732698.1"/>
    </source>
</evidence>
<dbReference type="AlphaFoldDB" id="A0A815B0V0"/>
<organism evidence="11 14">
    <name type="scientific">Didymodactylos carnosus</name>
    <dbReference type="NCBI Taxonomy" id="1234261"/>
    <lineage>
        <taxon>Eukaryota</taxon>
        <taxon>Metazoa</taxon>
        <taxon>Spiralia</taxon>
        <taxon>Gnathifera</taxon>
        <taxon>Rotifera</taxon>
        <taxon>Eurotatoria</taxon>
        <taxon>Bdelloidea</taxon>
        <taxon>Philodinida</taxon>
        <taxon>Philodinidae</taxon>
        <taxon>Didymodactylos</taxon>
    </lineage>
</organism>
<evidence type="ECO:0000256" key="1">
    <source>
        <dbReference type="ARBA" id="ARBA00004141"/>
    </source>
</evidence>
<dbReference type="EMBL" id="CAJOBA010005092">
    <property type="protein sequence ID" value="CAF3732698.1"/>
    <property type="molecule type" value="Genomic_DNA"/>
</dbReference>
<dbReference type="EMBL" id="CAJNOQ010010910">
    <property type="protein sequence ID" value="CAF1264116.1"/>
    <property type="molecule type" value="Genomic_DNA"/>
</dbReference>
<evidence type="ECO:0000313" key="11">
    <source>
        <dbReference type="EMBL" id="CAF1264116.1"/>
    </source>
</evidence>
<dbReference type="GO" id="GO:0006882">
    <property type="term" value="P:intracellular zinc ion homeostasis"/>
    <property type="evidence" value="ECO:0007669"/>
    <property type="project" value="TreeGrafter"/>
</dbReference>
<feature type="transmembrane region" description="Helical" evidence="8">
    <location>
        <begin position="86"/>
        <end position="107"/>
    </location>
</feature>
<evidence type="ECO:0000256" key="3">
    <source>
        <dbReference type="ARBA" id="ARBA00022692"/>
    </source>
</evidence>
<dbReference type="InterPro" id="IPR027469">
    <property type="entry name" value="Cation_efflux_TMD_sf"/>
</dbReference>
<dbReference type="Proteomes" id="UP000681722">
    <property type="component" value="Unassembled WGS sequence"/>
</dbReference>
<dbReference type="Proteomes" id="UP000677228">
    <property type="component" value="Unassembled WGS sequence"/>
</dbReference>
<evidence type="ECO:0000256" key="7">
    <source>
        <dbReference type="SAM" id="MobiDB-lite"/>
    </source>
</evidence>